<sequence>MNFVRGYLNFNGTASMLTFANLRPSNCCSRTTTSTFRCQWMQRVVEHMKGLMILILPLNILKNLLFVSHKLSSNPLQQVAQNTV</sequence>
<evidence type="ECO:0000313" key="1">
    <source>
        <dbReference type="EMBL" id="KAG8449483.1"/>
    </source>
</evidence>
<proteinExistence type="predicted"/>
<comment type="caution">
    <text evidence="1">The sequence shown here is derived from an EMBL/GenBank/DDBJ whole genome shotgun (WGS) entry which is preliminary data.</text>
</comment>
<gene>
    <name evidence="1" type="ORF">GDO86_016215</name>
</gene>
<reference evidence="1" key="1">
    <citation type="thesis" date="2020" institute="ProQuest LLC" country="789 East Eisenhower Parkway, Ann Arbor, MI, USA">
        <title>Comparative Genomics and Chromosome Evolution.</title>
        <authorList>
            <person name="Mudd A.B."/>
        </authorList>
    </citation>
    <scope>NUCLEOTIDE SEQUENCE</scope>
    <source>
        <strain evidence="1">Female2</strain>
        <tissue evidence="1">Blood</tissue>
    </source>
</reference>
<dbReference type="EMBL" id="JAACNH010000003">
    <property type="protein sequence ID" value="KAG8449483.1"/>
    <property type="molecule type" value="Genomic_DNA"/>
</dbReference>
<name>A0A8T2K0E3_9PIPI</name>
<protein>
    <submittedName>
        <fullName evidence="1">Uncharacterized protein</fullName>
    </submittedName>
</protein>
<organism evidence="1 2">
    <name type="scientific">Hymenochirus boettgeri</name>
    <name type="common">Congo dwarf clawed frog</name>
    <dbReference type="NCBI Taxonomy" id="247094"/>
    <lineage>
        <taxon>Eukaryota</taxon>
        <taxon>Metazoa</taxon>
        <taxon>Chordata</taxon>
        <taxon>Craniata</taxon>
        <taxon>Vertebrata</taxon>
        <taxon>Euteleostomi</taxon>
        <taxon>Amphibia</taxon>
        <taxon>Batrachia</taxon>
        <taxon>Anura</taxon>
        <taxon>Pipoidea</taxon>
        <taxon>Pipidae</taxon>
        <taxon>Pipinae</taxon>
        <taxon>Hymenochirus</taxon>
    </lineage>
</organism>
<keyword evidence="2" id="KW-1185">Reference proteome</keyword>
<dbReference type="Proteomes" id="UP000812440">
    <property type="component" value="Chromosome 8_10"/>
</dbReference>
<dbReference type="AlphaFoldDB" id="A0A8T2K0E3"/>
<evidence type="ECO:0000313" key="2">
    <source>
        <dbReference type="Proteomes" id="UP000812440"/>
    </source>
</evidence>
<accession>A0A8T2K0E3</accession>